<evidence type="ECO:0000313" key="1">
    <source>
        <dbReference type="EMBL" id="KAF2129088.1"/>
    </source>
</evidence>
<dbReference type="Proteomes" id="UP000799771">
    <property type="component" value="Unassembled WGS sequence"/>
</dbReference>
<name>A0A6A6ADR9_9PLEO</name>
<organism evidence="1 2">
    <name type="scientific">Dothidotthia symphoricarpi CBS 119687</name>
    <dbReference type="NCBI Taxonomy" id="1392245"/>
    <lineage>
        <taxon>Eukaryota</taxon>
        <taxon>Fungi</taxon>
        <taxon>Dikarya</taxon>
        <taxon>Ascomycota</taxon>
        <taxon>Pezizomycotina</taxon>
        <taxon>Dothideomycetes</taxon>
        <taxon>Pleosporomycetidae</taxon>
        <taxon>Pleosporales</taxon>
        <taxon>Dothidotthiaceae</taxon>
        <taxon>Dothidotthia</taxon>
    </lineage>
</organism>
<gene>
    <name evidence="1" type="ORF">P153DRAFT_31630</name>
</gene>
<accession>A0A6A6ADR9</accession>
<keyword evidence="2" id="KW-1185">Reference proteome</keyword>
<dbReference type="AlphaFoldDB" id="A0A6A6ADR9"/>
<reference evidence="1" key="1">
    <citation type="journal article" date="2020" name="Stud. Mycol.">
        <title>101 Dothideomycetes genomes: a test case for predicting lifestyles and emergence of pathogens.</title>
        <authorList>
            <person name="Haridas S."/>
            <person name="Albert R."/>
            <person name="Binder M."/>
            <person name="Bloem J."/>
            <person name="Labutti K."/>
            <person name="Salamov A."/>
            <person name="Andreopoulos B."/>
            <person name="Baker S."/>
            <person name="Barry K."/>
            <person name="Bills G."/>
            <person name="Bluhm B."/>
            <person name="Cannon C."/>
            <person name="Castanera R."/>
            <person name="Culley D."/>
            <person name="Daum C."/>
            <person name="Ezra D."/>
            <person name="Gonzalez J."/>
            <person name="Henrissat B."/>
            <person name="Kuo A."/>
            <person name="Liang C."/>
            <person name="Lipzen A."/>
            <person name="Lutzoni F."/>
            <person name="Magnuson J."/>
            <person name="Mondo S."/>
            <person name="Nolan M."/>
            <person name="Ohm R."/>
            <person name="Pangilinan J."/>
            <person name="Park H.-J."/>
            <person name="Ramirez L."/>
            <person name="Alfaro M."/>
            <person name="Sun H."/>
            <person name="Tritt A."/>
            <person name="Yoshinaga Y."/>
            <person name="Zwiers L.-H."/>
            <person name="Turgeon B."/>
            <person name="Goodwin S."/>
            <person name="Spatafora J."/>
            <person name="Crous P."/>
            <person name="Grigoriev I."/>
        </authorList>
    </citation>
    <scope>NUCLEOTIDE SEQUENCE</scope>
    <source>
        <strain evidence="1">CBS 119687</strain>
    </source>
</reference>
<dbReference type="EMBL" id="ML977507">
    <property type="protein sequence ID" value="KAF2129088.1"/>
    <property type="molecule type" value="Genomic_DNA"/>
</dbReference>
<dbReference type="GeneID" id="54405418"/>
<proteinExistence type="predicted"/>
<dbReference type="RefSeq" id="XP_033523477.1">
    <property type="nucleotide sequence ID" value="XM_033664986.1"/>
</dbReference>
<sequence>MRYPTQHAPAYHVTVQDGLSCSLPRCSLEYHHSTLDYLTLLVTRCYSCMMMTVDHARGRPWIEGGGSRRRCGEWAAWWRGCH</sequence>
<evidence type="ECO:0000313" key="2">
    <source>
        <dbReference type="Proteomes" id="UP000799771"/>
    </source>
</evidence>
<protein>
    <submittedName>
        <fullName evidence="1">Uncharacterized protein</fullName>
    </submittedName>
</protein>